<evidence type="ECO:0008006" key="4">
    <source>
        <dbReference type="Google" id="ProtNLM"/>
    </source>
</evidence>
<feature type="compositionally biased region" description="Basic and acidic residues" evidence="1">
    <location>
        <begin position="629"/>
        <end position="639"/>
    </location>
</feature>
<gene>
    <name evidence="2" type="ORF">PG996_014463</name>
</gene>
<accession>A0ABR1TL22</accession>
<feature type="region of interest" description="Disordered" evidence="1">
    <location>
        <begin position="656"/>
        <end position="732"/>
    </location>
</feature>
<evidence type="ECO:0000313" key="3">
    <source>
        <dbReference type="Proteomes" id="UP001446871"/>
    </source>
</evidence>
<feature type="region of interest" description="Disordered" evidence="1">
    <location>
        <begin position="71"/>
        <end position="184"/>
    </location>
</feature>
<sequence>MAQPEKTPYSDFGVKILYYDPGAGKEWSEDDRIQKDGFLLVAIFARSITLVQSIGTGKLYVNKLLEKGEKKSYTGRPRPPDFKVSTFWDRPANDGDGDGVGDGNGKGNDGAGDGVFLEDFFDDDGEDDDAMDEDDISNYAPASDDSDDELWEKRAETRIRGGAGGEGDEGDGDSDAENDNDFTVPLPKEPYFPHLVHWQKLGSDDSPVWSLYYKYVSPRTSLYSSRAVAFSAHAYRRWLRQILQWGRFETARGIAHQEGHARARALHLERSRAAWRGAGVAQLRTATGADSTADQPDWRRVTHRDLHMNNMWVHYPYSQKGRPPKKGERANAFPDIIAGDFGESHIDGDPARFARNGVYEAWPPEAWQDIYGMGECLRRLAITDYSEDELDRTNIDDYSIRVLIADKDDQGGPGYSDELVDMLETFEWRRLDGNDIFVVTDERDDGSHGYDDVPDISWVVDEMLPLARDKVAELADAAPDYASLDMSWTKPGRLMPYLCDHTTNLGVQRIRAMTTALDVWNDLRGPWEYQRLAFAVPTPIDLGYGAASAQRAAPAFVDGAQFDDRYVQRPNPATVVRSFREAAETLTDAMRDLAAREADRLDADEAPSDSDGGSRGGRKKRRAAFSAHESTHHHLAEIEDKVRELEEAIGVYQPIRNRLRDEGRGSPRPPSPPPDSSEVEDDDGNGSVGDGGGSGGGSEGGSGDGDGEAGNGDAEGDGEGMDVDNDADNEGE</sequence>
<feature type="compositionally biased region" description="Acidic residues" evidence="1">
    <location>
        <begin position="714"/>
        <end position="732"/>
    </location>
</feature>
<name>A0ABR1TL22_9PEZI</name>
<evidence type="ECO:0000313" key="2">
    <source>
        <dbReference type="EMBL" id="KAK8046399.1"/>
    </source>
</evidence>
<comment type="caution">
    <text evidence="2">The sequence shown here is derived from an EMBL/GenBank/DDBJ whole genome shotgun (WGS) entry which is preliminary data.</text>
</comment>
<feature type="compositionally biased region" description="Gly residues" evidence="1">
    <location>
        <begin position="686"/>
        <end position="710"/>
    </location>
</feature>
<keyword evidence="3" id="KW-1185">Reference proteome</keyword>
<feature type="compositionally biased region" description="Acidic residues" evidence="1">
    <location>
        <begin position="166"/>
        <end position="180"/>
    </location>
</feature>
<reference evidence="2 3" key="1">
    <citation type="submission" date="2023-01" db="EMBL/GenBank/DDBJ databases">
        <title>Analysis of 21 Apiospora genomes using comparative genomics revels a genus with tremendous synthesis potential of carbohydrate active enzymes and secondary metabolites.</title>
        <authorList>
            <person name="Sorensen T."/>
        </authorList>
    </citation>
    <scope>NUCLEOTIDE SEQUENCE [LARGE SCALE GENOMIC DNA]</scope>
    <source>
        <strain evidence="2 3">CBS 83171</strain>
    </source>
</reference>
<evidence type="ECO:0000256" key="1">
    <source>
        <dbReference type="SAM" id="MobiDB-lite"/>
    </source>
</evidence>
<protein>
    <recommendedName>
        <fullName evidence="4">Protein kinase domain-containing protein</fullName>
    </recommendedName>
</protein>
<dbReference type="Proteomes" id="UP001446871">
    <property type="component" value="Unassembled WGS sequence"/>
</dbReference>
<feature type="region of interest" description="Disordered" evidence="1">
    <location>
        <begin position="598"/>
        <end position="639"/>
    </location>
</feature>
<feature type="compositionally biased region" description="Acidic residues" evidence="1">
    <location>
        <begin position="119"/>
        <end position="136"/>
    </location>
</feature>
<dbReference type="EMBL" id="JAQQWM010000009">
    <property type="protein sequence ID" value="KAK8046399.1"/>
    <property type="molecule type" value="Genomic_DNA"/>
</dbReference>
<feature type="compositionally biased region" description="Gly residues" evidence="1">
    <location>
        <begin position="98"/>
        <end position="113"/>
    </location>
</feature>
<proteinExistence type="predicted"/>
<organism evidence="2 3">
    <name type="scientific">Apiospora saccharicola</name>
    <dbReference type="NCBI Taxonomy" id="335842"/>
    <lineage>
        <taxon>Eukaryota</taxon>
        <taxon>Fungi</taxon>
        <taxon>Dikarya</taxon>
        <taxon>Ascomycota</taxon>
        <taxon>Pezizomycotina</taxon>
        <taxon>Sordariomycetes</taxon>
        <taxon>Xylariomycetidae</taxon>
        <taxon>Amphisphaeriales</taxon>
        <taxon>Apiosporaceae</taxon>
        <taxon>Apiospora</taxon>
    </lineage>
</organism>